<dbReference type="Proteomes" id="UP000054251">
    <property type="component" value="Unassembled WGS sequence"/>
</dbReference>
<feature type="compositionally biased region" description="Low complexity" evidence="1">
    <location>
        <begin position="445"/>
        <end position="475"/>
    </location>
</feature>
<protein>
    <recommendedName>
        <fullName evidence="4">SHSP domain-containing protein</fullName>
    </recommendedName>
</protein>
<feature type="region of interest" description="Disordered" evidence="1">
    <location>
        <begin position="1"/>
        <end position="27"/>
    </location>
</feature>
<sequence>MPAYRPSNRYNRKNYFTSKPKANRGKQYRKYYHQQPSKVVYVEEPDSELESEAESEVTDYSEEVEDSDIESEVYEFDLTENQQPEFEYYESSDYDTDDYNDIIDLNDELENAAVDRLDSRGKVYDLNDELVRYYDDSDSDSDSDSELDSELEAELELYEPEDILDIIDLNDQLQAEALKQITGGEYDETNSSSDISSSESDSDDDSDIDSDDSDSETDLDIEYSSDEEDLSDQLQLENVRQVFADDLVSDDEVSVPSESDLESETEYIEVESDMDSGSEDEQEYDICDECNAFDDESSDSSDDEGITIYRHRFDLPDSYGSDYEVESDYSDEEIPEQLLLRADDSDDEIAMIDLSEDLQNSKDCELVDLDDHTYKLNLRFPSIVKDELKIDFIKNKNELVISGRFNFDADSDDEELEGEIEEEAQDIEGEQEENKEVDHAESLTSSSSSSDSSSSSSSSSSSDSESSDSESSSSSESDDSDSESDSESEFSSSYSEEVQEDTESLIQDFANHEIRFEKHFQFDKVIKFNEIKAKFLKNGELELIIPNENQENILSIDVESEDESVTDEIIEDQNQIEASNANVELGAEKDEQYEDASMEQ</sequence>
<organism evidence="2 3">
    <name type="scientific">Debaryomyces fabryi</name>
    <dbReference type="NCBI Taxonomy" id="58627"/>
    <lineage>
        <taxon>Eukaryota</taxon>
        <taxon>Fungi</taxon>
        <taxon>Dikarya</taxon>
        <taxon>Ascomycota</taxon>
        <taxon>Saccharomycotina</taxon>
        <taxon>Pichiomycetes</taxon>
        <taxon>Debaryomycetaceae</taxon>
        <taxon>Debaryomyces</taxon>
    </lineage>
</organism>
<feature type="compositionally biased region" description="Acidic residues" evidence="1">
    <location>
        <begin position="200"/>
        <end position="231"/>
    </location>
</feature>
<feature type="compositionally biased region" description="Acidic residues" evidence="1">
    <location>
        <begin position="409"/>
        <end position="431"/>
    </location>
</feature>
<evidence type="ECO:0000256" key="1">
    <source>
        <dbReference type="SAM" id="MobiDB-lite"/>
    </source>
</evidence>
<evidence type="ECO:0000313" key="2">
    <source>
        <dbReference type="EMBL" id="KSA02311.1"/>
    </source>
</evidence>
<dbReference type="AlphaFoldDB" id="A0A0V1Q1G8"/>
<feature type="region of interest" description="Disordered" evidence="1">
    <location>
        <begin position="43"/>
        <end position="69"/>
    </location>
</feature>
<evidence type="ECO:0008006" key="4">
    <source>
        <dbReference type="Google" id="ProtNLM"/>
    </source>
</evidence>
<feature type="region of interest" description="Disordered" evidence="1">
    <location>
        <begin position="575"/>
        <end position="600"/>
    </location>
</feature>
<feature type="compositionally biased region" description="Acidic residues" evidence="1">
    <location>
        <begin position="591"/>
        <end position="600"/>
    </location>
</feature>
<feature type="region of interest" description="Disordered" evidence="1">
    <location>
        <begin position="180"/>
        <end position="284"/>
    </location>
</feature>
<feature type="region of interest" description="Disordered" evidence="1">
    <location>
        <begin position="403"/>
        <end position="506"/>
    </location>
</feature>
<reference evidence="2 3" key="1">
    <citation type="submission" date="2015-11" db="EMBL/GenBank/DDBJ databases">
        <title>The genome of Debaryomyces fabryi.</title>
        <authorList>
            <person name="Tafer H."/>
            <person name="Lopandic K."/>
        </authorList>
    </citation>
    <scope>NUCLEOTIDE SEQUENCE [LARGE SCALE GENOMIC DNA]</scope>
    <source>
        <strain evidence="2 3">CBS 789</strain>
    </source>
</reference>
<dbReference type="GeneID" id="26838970"/>
<feature type="compositionally biased region" description="Acidic residues" evidence="1">
    <location>
        <begin position="476"/>
        <end position="488"/>
    </location>
</feature>
<feature type="compositionally biased region" description="Acidic residues" evidence="1">
    <location>
        <begin position="247"/>
        <end position="284"/>
    </location>
</feature>
<accession>A0A0V1Q1G8</accession>
<dbReference type="RefSeq" id="XP_015468413.1">
    <property type="nucleotide sequence ID" value="XM_015610791.1"/>
</dbReference>
<dbReference type="OrthoDB" id="4095451at2759"/>
<gene>
    <name evidence="2" type="ORF">AC631_01961</name>
</gene>
<evidence type="ECO:0000313" key="3">
    <source>
        <dbReference type="Proteomes" id="UP000054251"/>
    </source>
</evidence>
<dbReference type="EMBL" id="LMYN01000030">
    <property type="protein sequence ID" value="KSA02311.1"/>
    <property type="molecule type" value="Genomic_DNA"/>
</dbReference>
<proteinExistence type="predicted"/>
<feature type="compositionally biased region" description="Basic and acidic residues" evidence="1">
    <location>
        <begin position="432"/>
        <end position="441"/>
    </location>
</feature>
<keyword evidence="3" id="KW-1185">Reference proteome</keyword>
<name>A0A0V1Q1G8_9ASCO</name>
<comment type="caution">
    <text evidence="2">The sequence shown here is derived from an EMBL/GenBank/DDBJ whole genome shotgun (WGS) entry which is preliminary data.</text>
</comment>